<feature type="region of interest" description="Disordered" evidence="1">
    <location>
        <begin position="1"/>
        <end position="31"/>
    </location>
</feature>
<reference evidence="4" key="2">
    <citation type="submission" date="2015-01" db="EMBL/GenBank/DDBJ databases">
        <title>Evolutionary Origins and Diversification of the Mycorrhizal Mutualists.</title>
        <authorList>
            <consortium name="DOE Joint Genome Institute"/>
            <consortium name="Mycorrhizal Genomics Consortium"/>
            <person name="Kohler A."/>
            <person name="Kuo A."/>
            <person name="Nagy L.G."/>
            <person name="Floudas D."/>
            <person name="Copeland A."/>
            <person name="Barry K.W."/>
            <person name="Cichocki N."/>
            <person name="Veneault-Fourrey C."/>
            <person name="LaButti K."/>
            <person name="Lindquist E.A."/>
            <person name="Lipzen A."/>
            <person name="Lundell T."/>
            <person name="Morin E."/>
            <person name="Murat C."/>
            <person name="Riley R."/>
            <person name="Ohm R."/>
            <person name="Sun H."/>
            <person name="Tunlid A."/>
            <person name="Henrissat B."/>
            <person name="Grigoriev I.V."/>
            <person name="Hibbett D.S."/>
            <person name="Martin F."/>
        </authorList>
    </citation>
    <scope>NUCLEOTIDE SEQUENCE [LARGE SCALE GENOMIC DNA]</scope>
    <source>
        <strain evidence="4">MAFF 305830</strain>
    </source>
</reference>
<sequence>MGRCFEDSKRAYEGGDGARAKQLSEEGKRHKAEMENLNRQASDWIYHANNTDSGPNEVDLHGLYVKEAIARTEEAIQAAQQRGDPNIHLIVGKGLHSQGGVAKLKPAIEQLVVKYQLAAQLDPHNAGVLIVQLNGAQRGERGMGVDEIQRRLEKDDEQCIIM</sequence>
<dbReference type="AlphaFoldDB" id="A0A0C2XQZ6"/>
<dbReference type="Pfam" id="PF08590">
    <property type="entry name" value="DUF1771"/>
    <property type="match status" value="1"/>
</dbReference>
<keyword evidence="4" id="KW-1185">Reference proteome</keyword>
<protein>
    <recommendedName>
        <fullName evidence="2">Smr domain-containing protein</fullName>
    </recommendedName>
</protein>
<dbReference type="OrthoDB" id="3231855at2759"/>
<dbReference type="EMBL" id="KN824282">
    <property type="protein sequence ID" value="KIM31377.1"/>
    <property type="molecule type" value="Genomic_DNA"/>
</dbReference>
<dbReference type="InterPro" id="IPR053020">
    <property type="entry name" value="Smr_domain_protein"/>
</dbReference>
<dbReference type="Gene3D" id="3.30.1370.110">
    <property type="match status" value="1"/>
</dbReference>
<proteinExistence type="predicted"/>
<dbReference type="PANTHER" id="PTHR47417:SF1">
    <property type="entry name" value="SMR DOMAIN-CONTAINING PROTEIN YPL199C"/>
    <property type="match status" value="1"/>
</dbReference>
<evidence type="ECO:0000256" key="1">
    <source>
        <dbReference type="SAM" id="MobiDB-lite"/>
    </source>
</evidence>
<evidence type="ECO:0000313" key="3">
    <source>
        <dbReference type="EMBL" id="KIM31377.1"/>
    </source>
</evidence>
<dbReference type="Proteomes" id="UP000054097">
    <property type="component" value="Unassembled WGS sequence"/>
</dbReference>
<dbReference type="SMART" id="SM01162">
    <property type="entry name" value="DUF1771"/>
    <property type="match status" value="1"/>
</dbReference>
<dbReference type="InterPro" id="IPR013899">
    <property type="entry name" value="DUF1771"/>
</dbReference>
<dbReference type="SMART" id="SM00463">
    <property type="entry name" value="SMR"/>
    <property type="match status" value="1"/>
</dbReference>
<organism evidence="3 4">
    <name type="scientific">Serendipita vermifera MAFF 305830</name>
    <dbReference type="NCBI Taxonomy" id="933852"/>
    <lineage>
        <taxon>Eukaryota</taxon>
        <taxon>Fungi</taxon>
        <taxon>Dikarya</taxon>
        <taxon>Basidiomycota</taxon>
        <taxon>Agaricomycotina</taxon>
        <taxon>Agaricomycetes</taxon>
        <taxon>Sebacinales</taxon>
        <taxon>Serendipitaceae</taxon>
        <taxon>Serendipita</taxon>
    </lineage>
</organism>
<dbReference type="HOGENOM" id="CLU_062475_1_1_1"/>
<accession>A0A0C2XQZ6</accession>
<name>A0A0C2XQZ6_SERVB</name>
<evidence type="ECO:0000259" key="2">
    <source>
        <dbReference type="PROSITE" id="PS50828"/>
    </source>
</evidence>
<dbReference type="PANTHER" id="PTHR47417">
    <property type="entry name" value="SMR DOMAIN-CONTAINING PROTEIN YPL199C"/>
    <property type="match status" value="1"/>
</dbReference>
<dbReference type="SUPFAM" id="SSF160443">
    <property type="entry name" value="SMR domain-like"/>
    <property type="match status" value="1"/>
</dbReference>
<dbReference type="STRING" id="933852.A0A0C2XQZ6"/>
<dbReference type="PROSITE" id="PS50828">
    <property type="entry name" value="SMR"/>
    <property type="match status" value="1"/>
</dbReference>
<feature type="domain" description="Smr" evidence="2">
    <location>
        <begin position="58"/>
        <end position="134"/>
    </location>
</feature>
<dbReference type="InterPro" id="IPR002625">
    <property type="entry name" value="Smr_dom"/>
</dbReference>
<dbReference type="Pfam" id="PF01713">
    <property type="entry name" value="Smr"/>
    <property type="match status" value="1"/>
</dbReference>
<dbReference type="InterPro" id="IPR036063">
    <property type="entry name" value="Smr_dom_sf"/>
</dbReference>
<reference evidence="3 4" key="1">
    <citation type="submission" date="2014-04" db="EMBL/GenBank/DDBJ databases">
        <authorList>
            <consortium name="DOE Joint Genome Institute"/>
            <person name="Kuo A."/>
            <person name="Zuccaro A."/>
            <person name="Kohler A."/>
            <person name="Nagy L.G."/>
            <person name="Floudas D."/>
            <person name="Copeland A."/>
            <person name="Barry K.W."/>
            <person name="Cichocki N."/>
            <person name="Veneault-Fourrey C."/>
            <person name="LaButti K."/>
            <person name="Lindquist E.A."/>
            <person name="Lipzen A."/>
            <person name="Lundell T."/>
            <person name="Morin E."/>
            <person name="Murat C."/>
            <person name="Sun H."/>
            <person name="Tunlid A."/>
            <person name="Henrissat B."/>
            <person name="Grigoriev I.V."/>
            <person name="Hibbett D.S."/>
            <person name="Martin F."/>
            <person name="Nordberg H.P."/>
            <person name="Cantor M.N."/>
            <person name="Hua S.X."/>
        </authorList>
    </citation>
    <scope>NUCLEOTIDE SEQUENCE [LARGE SCALE GENOMIC DNA]</scope>
    <source>
        <strain evidence="3 4">MAFF 305830</strain>
    </source>
</reference>
<evidence type="ECO:0000313" key="4">
    <source>
        <dbReference type="Proteomes" id="UP000054097"/>
    </source>
</evidence>
<gene>
    <name evidence="3" type="ORF">M408DRAFT_65188</name>
</gene>